<dbReference type="GO" id="GO:0004594">
    <property type="term" value="F:pantothenate kinase activity"/>
    <property type="evidence" value="ECO:0007669"/>
    <property type="project" value="UniProtKB-EC"/>
</dbReference>
<evidence type="ECO:0000313" key="12">
    <source>
        <dbReference type="EMBL" id="CAI8033186.1"/>
    </source>
</evidence>
<evidence type="ECO:0000256" key="9">
    <source>
        <dbReference type="ARBA" id="ARBA00022840"/>
    </source>
</evidence>
<comment type="caution">
    <text evidence="12">The sequence shown here is derived from an EMBL/GenBank/DDBJ whole genome shotgun (WGS) entry which is preliminary data.</text>
</comment>
<gene>
    <name evidence="12" type="ORF">GBAR_LOCUS18710</name>
</gene>
<dbReference type="AlphaFoldDB" id="A0AA35SR44"/>
<keyword evidence="9" id="KW-0067">ATP-binding</keyword>
<evidence type="ECO:0000256" key="10">
    <source>
        <dbReference type="ARBA" id="ARBA00022993"/>
    </source>
</evidence>
<keyword evidence="8 12" id="KW-0418">Kinase</keyword>
<dbReference type="GO" id="GO:0005524">
    <property type="term" value="F:ATP binding"/>
    <property type="evidence" value="ECO:0007669"/>
    <property type="project" value="UniProtKB-KW"/>
</dbReference>
<dbReference type="GO" id="GO:0015937">
    <property type="term" value="P:coenzyme A biosynthetic process"/>
    <property type="evidence" value="ECO:0007669"/>
    <property type="project" value="UniProtKB-KW"/>
</dbReference>
<evidence type="ECO:0000256" key="1">
    <source>
        <dbReference type="ARBA" id="ARBA00001206"/>
    </source>
</evidence>
<protein>
    <recommendedName>
        <fullName evidence="4">pantothenate kinase</fullName>
        <ecNumber evidence="4">2.7.1.33</ecNumber>
    </recommendedName>
</protein>
<dbReference type="Gene3D" id="3.30.420.40">
    <property type="match status" value="2"/>
</dbReference>
<evidence type="ECO:0000256" key="7">
    <source>
        <dbReference type="ARBA" id="ARBA00022741"/>
    </source>
</evidence>
<evidence type="ECO:0000256" key="8">
    <source>
        <dbReference type="ARBA" id="ARBA00022777"/>
    </source>
</evidence>
<evidence type="ECO:0000256" key="11">
    <source>
        <dbReference type="ARBA" id="ARBA00060870"/>
    </source>
</evidence>
<dbReference type="EMBL" id="CASHTH010002643">
    <property type="protein sequence ID" value="CAI8033186.1"/>
    <property type="molecule type" value="Genomic_DNA"/>
</dbReference>
<dbReference type="SUPFAM" id="SSF53067">
    <property type="entry name" value="Actin-like ATPase domain"/>
    <property type="match status" value="3"/>
</dbReference>
<comment type="similarity">
    <text evidence="11">Belongs to the type II pantothenate kinase family.</text>
</comment>
<dbReference type="NCBIfam" id="TIGR00555">
    <property type="entry name" value="panK_eukar"/>
    <property type="match status" value="1"/>
</dbReference>
<dbReference type="GO" id="GO:0005634">
    <property type="term" value="C:nucleus"/>
    <property type="evidence" value="ECO:0007669"/>
    <property type="project" value="TreeGrafter"/>
</dbReference>
<evidence type="ECO:0000256" key="3">
    <source>
        <dbReference type="ARBA" id="ARBA00005225"/>
    </source>
</evidence>
<dbReference type="PANTHER" id="PTHR12280">
    <property type="entry name" value="PANTOTHENATE KINASE"/>
    <property type="match status" value="1"/>
</dbReference>
<evidence type="ECO:0000256" key="5">
    <source>
        <dbReference type="ARBA" id="ARBA00022490"/>
    </source>
</evidence>
<sequence>MDLLSEAPSCDPEIQPELLKIREYVSPAYATLAVPVDCEPRLAADVATTSSYRRHSQDHQQAIQWFGIDVGGTLVKAVYYETQNDKTDPLTEGEGVAAMKKFIKSNLKYGSTGIRDQRLEMHGQKIGGYTGTLHFIKFATNRMCGFFDMATNNGLARFPKVVCATGGGAFKFESAFQERLGVKLAKYDEMQSLITGLHYLCREYLDECYYWENPNSDQSHTVPFQLGPDPYPYIIVNIGSGVSILRVNSANDFTRIGGTSVGGGTFTGLCSLLAGVDSFEAAITLAEKGDSHRVDKLVRDIYGGDYSRFGLGDQSHTVPFQLGPDPYPYIIVNIGSGVSILRVNSATDFTRIGGTSVGGGTFTGLCSLLAGVDSFEAAITLAEKGDSHRVDKLVRDIYGGDYSRFGLGGEVVASSFGHMANVDRRKSARPEDLAKATLVTVTNNIGAIARMCASISGVERVVFVGNYLCGNEMSMQMLAYAMEYWSQGQIKALFLRHEGYFGALGCLLSRLNSSSQGPD</sequence>
<keyword evidence="13" id="KW-1185">Reference proteome</keyword>
<evidence type="ECO:0000256" key="4">
    <source>
        <dbReference type="ARBA" id="ARBA00012102"/>
    </source>
</evidence>
<dbReference type="Gene3D" id="3.30.420.510">
    <property type="match status" value="1"/>
</dbReference>
<reference evidence="12" key="1">
    <citation type="submission" date="2023-03" db="EMBL/GenBank/DDBJ databases">
        <authorList>
            <person name="Steffen K."/>
            <person name="Cardenas P."/>
        </authorList>
    </citation>
    <scope>NUCLEOTIDE SEQUENCE</scope>
</reference>
<dbReference type="FunFam" id="3.30.420.40:FF:000025">
    <property type="entry name" value="pantothenate kinase 2, mitochondrial"/>
    <property type="match status" value="1"/>
</dbReference>
<dbReference type="Pfam" id="PF03630">
    <property type="entry name" value="Fumble"/>
    <property type="match status" value="2"/>
</dbReference>
<keyword evidence="7" id="KW-0547">Nucleotide-binding</keyword>
<dbReference type="GO" id="GO:0005829">
    <property type="term" value="C:cytosol"/>
    <property type="evidence" value="ECO:0007669"/>
    <property type="project" value="TreeGrafter"/>
</dbReference>
<proteinExistence type="inferred from homology"/>
<evidence type="ECO:0000313" key="13">
    <source>
        <dbReference type="Proteomes" id="UP001174909"/>
    </source>
</evidence>
<dbReference type="PANTHER" id="PTHR12280:SF30">
    <property type="entry name" value="FUMBLE"/>
    <property type="match status" value="1"/>
</dbReference>
<keyword evidence="5" id="KW-0963">Cytoplasm</keyword>
<dbReference type="Proteomes" id="UP001174909">
    <property type="component" value="Unassembled WGS sequence"/>
</dbReference>
<name>A0AA35SR44_GEOBA</name>
<comment type="pathway">
    <text evidence="3">Cofactor biosynthesis; coenzyme A biosynthesis; CoA from (R)-pantothenate: step 1/5.</text>
</comment>
<dbReference type="InterPro" id="IPR004567">
    <property type="entry name" value="Type_II_PanK"/>
</dbReference>
<keyword evidence="6" id="KW-0808">Transferase</keyword>
<evidence type="ECO:0000256" key="2">
    <source>
        <dbReference type="ARBA" id="ARBA00004496"/>
    </source>
</evidence>
<organism evidence="12 13">
    <name type="scientific">Geodia barretti</name>
    <name type="common">Barrett's horny sponge</name>
    <dbReference type="NCBI Taxonomy" id="519541"/>
    <lineage>
        <taxon>Eukaryota</taxon>
        <taxon>Metazoa</taxon>
        <taxon>Porifera</taxon>
        <taxon>Demospongiae</taxon>
        <taxon>Heteroscleromorpha</taxon>
        <taxon>Tetractinellida</taxon>
        <taxon>Astrophorina</taxon>
        <taxon>Geodiidae</taxon>
        <taxon>Geodia</taxon>
    </lineage>
</organism>
<evidence type="ECO:0000256" key="6">
    <source>
        <dbReference type="ARBA" id="ARBA00022679"/>
    </source>
</evidence>
<keyword evidence="10" id="KW-0173">Coenzyme A biosynthesis</keyword>
<comment type="catalytic activity">
    <reaction evidence="1">
        <text>(R)-pantothenate + ATP = (R)-4'-phosphopantothenate + ADP + H(+)</text>
        <dbReference type="Rhea" id="RHEA:16373"/>
        <dbReference type="ChEBI" id="CHEBI:10986"/>
        <dbReference type="ChEBI" id="CHEBI:15378"/>
        <dbReference type="ChEBI" id="CHEBI:29032"/>
        <dbReference type="ChEBI" id="CHEBI:30616"/>
        <dbReference type="ChEBI" id="CHEBI:456216"/>
        <dbReference type="EC" id="2.7.1.33"/>
    </reaction>
</comment>
<dbReference type="InterPro" id="IPR043129">
    <property type="entry name" value="ATPase_NBD"/>
</dbReference>
<dbReference type="CDD" id="cd24122">
    <property type="entry name" value="ASKHA_NBD_PanK-II_Pank1-like"/>
    <property type="match status" value="1"/>
</dbReference>
<dbReference type="EC" id="2.7.1.33" evidence="4"/>
<comment type="subcellular location">
    <subcellularLocation>
        <location evidence="2">Cytoplasm</location>
    </subcellularLocation>
</comment>
<accession>A0AA35SR44</accession>